<dbReference type="InterPro" id="IPR036621">
    <property type="entry name" value="Anticodon-bd_dom_sf"/>
</dbReference>
<dbReference type="Gene3D" id="3.40.50.800">
    <property type="entry name" value="Anticodon-binding domain"/>
    <property type="match status" value="1"/>
</dbReference>
<accession>A0A0D2JQP6</accession>
<evidence type="ECO:0000313" key="2">
    <source>
        <dbReference type="EMBL" id="KIZ01423.1"/>
    </source>
</evidence>
<proteinExistence type="predicted"/>
<name>A0A0D2JQP6_9CHLO</name>
<dbReference type="KEGG" id="mng:MNEG_6542"/>
<reference evidence="2 3" key="1">
    <citation type="journal article" date="2013" name="BMC Genomics">
        <title>Reconstruction of the lipid metabolism for the microalga Monoraphidium neglectum from its genome sequence reveals characteristics suitable for biofuel production.</title>
        <authorList>
            <person name="Bogen C."/>
            <person name="Al-Dilaimi A."/>
            <person name="Albersmeier A."/>
            <person name="Wichmann J."/>
            <person name="Grundmann M."/>
            <person name="Rupp O."/>
            <person name="Lauersen K.J."/>
            <person name="Blifernez-Klassen O."/>
            <person name="Kalinowski J."/>
            <person name="Goesmann A."/>
            <person name="Mussgnug J.H."/>
            <person name="Kruse O."/>
        </authorList>
    </citation>
    <scope>NUCLEOTIDE SEQUENCE [LARGE SCALE GENOMIC DNA]</scope>
    <source>
        <strain evidence="2 3">SAG 48.87</strain>
    </source>
</reference>
<dbReference type="Proteomes" id="UP000054498">
    <property type="component" value="Unassembled WGS sequence"/>
</dbReference>
<protein>
    <submittedName>
        <fullName evidence="2">Uncharacterized protein</fullName>
    </submittedName>
</protein>
<gene>
    <name evidence="2" type="ORF">MNEG_6542</name>
</gene>
<feature type="compositionally biased region" description="Low complexity" evidence="1">
    <location>
        <begin position="66"/>
        <end position="78"/>
    </location>
</feature>
<dbReference type="EMBL" id="KK101290">
    <property type="protein sequence ID" value="KIZ01423.1"/>
    <property type="molecule type" value="Genomic_DNA"/>
</dbReference>
<evidence type="ECO:0000256" key="1">
    <source>
        <dbReference type="SAM" id="MobiDB-lite"/>
    </source>
</evidence>
<feature type="region of interest" description="Disordered" evidence="1">
    <location>
        <begin position="45"/>
        <end position="91"/>
    </location>
</feature>
<dbReference type="STRING" id="145388.A0A0D2JQP6"/>
<dbReference type="RefSeq" id="XP_013900442.1">
    <property type="nucleotide sequence ID" value="XM_014044988.1"/>
</dbReference>
<evidence type="ECO:0000313" key="3">
    <source>
        <dbReference type="Proteomes" id="UP000054498"/>
    </source>
</evidence>
<dbReference type="AlphaFoldDB" id="A0A0D2JQP6"/>
<dbReference type="GeneID" id="25739418"/>
<feature type="region of interest" description="Disordered" evidence="1">
    <location>
        <begin position="103"/>
        <end position="129"/>
    </location>
</feature>
<organism evidence="2 3">
    <name type="scientific">Monoraphidium neglectum</name>
    <dbReference type="NCBI Taxonomy" id="145388"/>
    <lineage>
        <taxon>Eukaryota</taxon>
        <taxon>Viridiplantae</taxon>
        <taxon>Chlorophyta</taxon>
        <taxon>core chlorophytes</taxon>
        <taxon>Chlorophyceae</taxon>
        <taxon>CS clade</taxon>
        <taxon>Sphaeropleales</taxon>
        <taxon>Selenastraceae</taxon>
        <taxon>Monoraphidium</taxon>
    </lineage>
</organism>
<feature type="region of interest" description="Disordered" evidence="1">
    <location>
        <begin position="189"/>
        <end position="208"/>
    </location>
</feature>
<keyword evidence="3" id="KW-1185">Reference proteome</keyword>
<feature type="compositionally biased region" description="Basic residues" evidence="1">
    <location>
        <begin position="51"/>
        <end position="65"/>
    </location>
</feature>
<feature type="compositionally biased region" description="Gly residues" evidence="1">
    <location>
        <begin position="114"/>
        <end position="128"/>
    </location>
</feature>
<sequence length="208" mass="22492">MSVEDYISTSLSDTYSNIKHKATFIAWVTAGISLAMSDDGAGAPAAAEAAKKHKHVPNPRRRAKLKQAAAADDAQQLPPEERKRRAEQRRRREIALNVRAAGKTYNPHKLRKSQGGGAGGGDAAGGGVKKVKRADRVKLKAGKAHRCSHHAIVLPIYWNQRAKEKQDVLGAAQRAADALRGAGLDVAVDEGDKYTPGQKVRPRRQRLG</sequence>